<sequence>NFQKSFEIMLISSNKKKVIKKSISYLKTTRLVDIFFKIKKKLCLNVDFSLRKSIIIIRYVLGVQFSLQLTVHLIFSNIFCQLKIFYLFIFYHNNFDNNILNNNKFIHLSKTKKYIHDLTVVVVVASTDLLLMLVTFNSP</sequence>
<keyword evidence="1" id="KW-0812">Transmembrane</keyword>
<protein>
    <submittedName>
        <fullName evidence="2">Uncharacterized protein</fullName>
    </submittedName>
</protein>
<keyword evidence="3" id="KW-1185">Reference proteome</keyword>
<comment type="caution">
    <text evidence="2">The sequence shown here is derived from an EMBL/GenBank/DDBJ whole genome shotgun (WGS) entry which is preliminary data.</text>
</comment>
<keyword evidence="1" id="KW-1133">Transmembrane helix</keyword>
<proteinExistence type="predicted"/>
<dbReference type="AlphaFoldDB" id="X6PG24"/>
<dbReference type="EMBL" id="ASPP01000440">
    <property type="protein sequence ID" value="ETO36647.1"/>
    <property type="molecule type" value="Genomic_DNA"/>
</dbReference>
<evidence type="ECO:0000256" key="1">
    <source>
        <dbReference type="SAM" id="Phobius"/>
    </source>
</evidence>
<gene>
    <name evidence="2" type="ORF">RFI_00416</name>
</gene>
<evidence type="ECO:0000313" key="3">
    <source>
        <dbReference type="Proteomes" id="UP000023152"/>
    </source>
</evidence>
<feature type="transmembrane region" description="Helical" evidence="1">
    <location>
        <begin position="73"/>
        <end position="93"/>
    </location>
</feature>
<feature type="transmembrane region" description="Helical" evidence="1">
    <location>
        <begin position="114"/>
        <end position="136"/>
    </location>
</feature>
<feature type="non-terminal residue" evidence="2">
    <location>
        <position position="1"/>
    </location>
</feature>
<name>X6PG24_RETFI</name>
<reference evidence="2 3" key="1">
    <citation type="journal article" date="2013" name="Curr. Biol.">
        <title>The Genome of the Foraminiferan Reticulomyxa filosa.</title>
        <authorList>
            <person name="Glockner G."/>
            <person name="Hulsmann N."/>
            <person name="Schleicher M."/>
            <person name="Noegel A.A."/>
            <person name="Eichinger L."/>
            <person name="Gallinger C."/>
            <person name="Pawlowski J."/>
            <person name="Sierra R."/>
            <person name="Euteneuer U."/>
            <person name="Pillet L."/>
            <person name="Moustafa A."/>
            <person name="Platzer M."/>
            <person name="Groth M."/>
            <person name="Szafranski K."/>
            <person name="Schliwa M."/>
        </authorList>
    </citation>
    <scope>NUCLEOTIDE SEQUENCE [LARGE SCALE GENOMIC DNA]</scope>
</reference>
<organism evidence="2 3">
    <name type="scientific">Reticulomyxa filosa</name>
    <dbReference type="NCBI Taxonomy" id="46433"/>
    <lineage>
        <taxon>Eukaryota</taxon>
        <taxon>Sar</taxon>
        <taxon>Rhizaria</taxon>
        <taxon>Retaria</taxon>
        <taxon>Foraminifera</taxon>
        <taxon>Monothalamids</taxon>
        <taxon>Reticulomyxidae</taxon>
        <taxon>Reticulomyxa</taxon>
    </lineage>
</organism>
<keyword evidence="1" id="KW-0472">Membrane</keyword>
<accession>X6PG24</accession>
<dbReference type="Proteomes" id="UP000023152">
    <property type="component" value="Unassembled WGS sequence"/>
</dbReference>
<evidence type="ECO:0000313" key="2">
    <source>
        <dbReference type="EMBL" id="ETO36647.1"/>
    </source>
</evidence>